<dbReference type="STRING" id="205917.A0A4Y9XMJ4"/>
<dbReference type="PRINTS" id="PR00395">
    <property type="entry name" value="RIBOSOMALS2"/>
</dbReference>
<dbReference type="Gene3D" id="3.40.50.10490">
    <property type="entry name" value="Glucose-6-phosphate isomerase like protein, domain 1"/>
    <property type="match status" value="1"/>
</dbReference>
<name>A0A4Y9XMJ4_9AGAM</name>
<evidence type="ECO:0000256" key="2">
    <source>
        <dbReference type="ARBA" id="ARBA00022980"/>
    </source>
</evidence>
<dbReference type="EMBL" id="SEOQ01001553">
    <property type="protein sequence ID" value="TFY51310.1"/>
    <property type="molecule type" value="Genomic_DNA"/>
</dbReference>
<dbReference type="InterPro" id="IPR018130">
    <property type="entry name" value="Ribosomal_uS2_CS"/>
</dbReference>
<dbReference type="GO" id="GO:0005763">
    <property type="term" value="C:mitochondrial small ribosomal subunit"/>
    <property type="evidence" value="ECO:0007669"/>
    <property type="project" value="TreeGrafter"/>
</dbReference>
<dbReference type="Proteomes" id="UP000298327">
    <property type="component" value="Unassembled WGS sequence"/>
</dbReference>
<accession>A0A4Y9XMJ4</accession>
<feature type="region of interest" description="Disordered" evidence="4">
    <location>
        <begin position="68"/>
        <end position="89"/>
    </location>
</feature>
<keyword evidence="3" id="KW-0687">Ribonucleoprotein</keyword>
<comment type="similarity">
    <text evidence="1">Belongs to the universal ribosomal protein uS2 family.</text>
</comment>
<keyword evidence="2" id="KW-0689">Ribosomal protein</keyword>
<evidence type="ECO:0000256" key="3">
    <source>
        <dbReference type="ARBA" id="ARBA00023274"/>
    </source>
</evidence>
<dbReference type="Pfam" id="PF00318">
    <property type="entry name" value="Ribosomal_S2"/>
    <property type="match status" value="1"/>
</dbReference>
<evidence type="ECO:0000256" key="4">
    <source>
        <dbReference type="SAM" id="MobiDB-lite"/>
    </source>
</evidence>
<feature type="compositionally biased region" description="Polar residues" evidence="4">
    <location>
        <begin position="68"/>
        <end position="77"/>
    </location>
</feature>
<feature type="region of interest" description="Disordered" evidence="4">
    <location>
        <begin position="1"/>
        <end position="42"/>
    </location>
</feature>
<sequence length="137" mass="14985">MHGRTPLAAAARHARLPTKATTSHISRRAMSSHIDPDAPLKTPEDWTAMQESRAQYKSLVDHFSAFGSTQTRENSFQPHHPLHRPPPPKDLTLSALLAAGAHFGHSSSLLNPSFMPYAYGTRAGVTIIDLERTLPAT</sequence>
<dbReference type="OrthoDB" id="2320368at2759"/>
<dbReference type="InterPro" id="IPR005706">
    <property type="entry name" value="Ribosomal_uS2_bac/mit/plastid"/>
</dbReference>
<dbReference type="GO" id="GO:0006412">
    <property type="term" value="P:translation"/>
    <property type="evidence" value="ECO:0007669"/>
    <property type="project" value="InterPro"/>
</dbReference>
<dbReference type="InterPro" id="IPR001865">
    <property type="entry name" value="Ribosomal_uS2"/>
</dbReference>
<dbReference type="PROSITE" id="PS00962">
    <property type="entry name" value="RIBOSOMAL_S2_1"/>
    <property type="match status" value="1"/>
</dbReference>
<evidence type="ECO:0000256" key="1">
    <source>
        <dbReference type="ARBA" id="ARBA00006242"/>
    </source>
</evidence>
<dbReference type="PANTHER" id="PTHR12534">
    <property type="entry name" value="30S RIBOSOMAL PROTEIN S2 PROKARYOTIC AND ORGANELLAR"/>
    <property type="match status" value="1"/>
</dbReference>
<keyword evidence="6" id="KW-1185">Reference proteome</keyword>
<gene>
    <name evidence="5" type="ORF">EVG20_g11060</name>
</gene>
<protein>
    <submittedName>
        <fullName evidence="5">Uncharacterized protein</fullName>
    </submittedName>
</protein>
<proteinExistence type="inferred from homology"/>
<dbReference type="PANTHER" id="PTHR12534:SF0">
    <property type="entry name" value="SMALL RIBOSOMAL SUBUNIT PROTEIN US2M"/>
    <property type="match status" value="1"/>
</dbReference>
<reference evidence="5 6" key="1">
    <citation type="submission" date="2019-02" db="EMBL/GenBank/DDBJ databases">
        <title>Genome sequencing of the rare red list fungi Dentipellis fragilis.</title>
        <authorList>
            <person name="Buettner E."/>
            <person name="Kellner H."/>
        </authorList>
    </citation>
    <scope>NUCLEOTIDE SEQUENCE [LARGE SCALE GENOMIC DNA]</scope>
    <source>
        <strain evidence="5 6">DSM 105465</strain>
    </source>
</reference>
<feature type="non-terminal residue" evidence="5">
    <location>
        <position position="137"/>
    </location>
</feature>
<evidence type="ECO:0000313" key="5">
    <source>
        <dbReference type="EMBL" id="TFY51310.1"/>
    </source>
</evidence>
<dbReference type="AlphaFoldDB" id="A0A4Y9XMJ4"/>
<evidence type="ECO:0000313" key="6">
    <source>
        <dbReference type="Proteomes" id="UP000298327"/>
    </source>
</evidence>
<feature type="compositionally biased region" description="Low complexity" evidence="4">
    <location>
        <begin position="1"/>
        <end position="11"/>
    </location>
</feature>
<dbReference type="SUPFAM" id="SSF52313">
    <property type="entry name" value="Ribosomal protein S2"/>
    <property type="match status" value="1"/>
</dbReference>
<dbReference type="InterPro" id="IPR023591">
    <property type="entry name" value="Ribosomal_uS2_flav_dom_sf"/>
</dbReference>
<dbReference type="GO" id="GO:0003735">
    <property type="term" value="F:structural constituent of ribosome"/>
    <property type="evidence" value="ECO:0007669"/>
    <property type="project" value="InterPro"/>
</dbReference>
<organism evidence="5 6">
    <name type="scientific">Dentipellis fragilis</name>
    <dbReference type="NCBI Taxonomy" id="205917"/>
    <lineage>
        <taxon>Eukaryota</taxon>
        <taxon>Fungi</taxon>
        <taxon>Dikarya</taxon>
        <taxon>Basidiomycota</taxon>
        <taxon>Agaricomycotina</taxon>
        <taxon>Agaricomycetes</taxon>
        <taxon>Russulales</taxon>
        <taxon>Hericiaceae</taxon>
        <taxon>Dentipellis</taxon>
    </lineage>
</organism>
<comment type="caution">
    <text evidence="5">The sequence shown here is derived from an EMBL/GenBank/DDBJ whole genome shotgun (WGS) entry which is preliminary data.</text>
</comment>